<dbReference type="RefSeq" id="WP_394843024.1">
    <property type="nucleotide sequence ID" value="NZ_CP089982.1"/>
</dbReference>
<evidence type="ECO:0000259" key="1">
    <source>
        <dbReference type="PROSITE" id="PS50943"/>
    </source>
</evidence>
<sequence length="269" mass="29930">MAVTTEESTVGTLLRAWRTARGKSQLAVALEAGISSRHLSFVETGRSSPSREMVLTLAETLEVPLRERNALLTAAGFAAVYRETPLDAPVMTDVREALSHILRASEPNPTLVVNRRYDLLMANDAAQRFTSFFVPDWRGGPNIIRMLLAPDGLRPYVQNWHEIASDVVHRTRNELASSQTRDETDEALLRDLVTAEAELRRDGRPARTPSILVSMKMRKGDVALDLFTTITTLGTPLDITLQELRIETLFPADARAREALLRIVGSEMQ</sequence>
<evidence type="ECO:0000313" key="3">
    <source>
        <dbReference type="Proteomes" id="UP001379533"/>
    </source>
</evidence>
<dbReference type="Pfam" id="PF17765">
    <property type="entry name" value="MLTR_LBD"/>
    <property type="match status" value="1"/>
</dbReference>
<accession>A0ABZ2K7S5</accession>
<dbReference type="Gene3D" id="1.10.260.40">
    <property type="entry name" value="lambda repressor-like DNA-binding domains"/>
    <property type="match status" value="1"/>
</dbReference>
<gene>
    <name evidence="2" type="ORF">LZC95_38965</name>
</gene>
<dbReference type="PANTHER" id="PTHR35010:SF4">
    <property type="entry name" value="BLL5781 PROTEIN"/>
    <property type="match status" value="1"/>
</dbReference>
<dbReference type="Proteomes" id="UP001379533">
    <property type="component" value="Chromosome"/>
</dbReference>
<dbReference type="EMBL" id="CP089982">
    <property type="protein sequence ID" value="WXA92421.1"/>
    <property type="molecule type" value="Genomic_DNA"/>
</dbReference>
<proteinExistence type="predicted"/>
<dbReference type="PANTHER" id="PTHR35010">
    <property type="entry name" value="BLL4672 PROTEIN-RELATED"/>
    <property type="match status" value="1"/>
</dbReference>
<dbReference type="InterPro" id="IPR001387">
    <property type="entry name" value="Cro/C1-type_HTH"/>
</dbReference>
<dbReference type="CDD" id="cd00093">
    <property type="entry name" value="HTH_XRE"/>
    <property type="match status" value="1"/>
</dbReference>
<dbReference type="InterPro" id="IPR010982">
    <property type="entry name" value="Lambda_DNA-bd_dom_sf"/>
</dbReference>
<dbReference type="SMART" id="SM00530">
    <property type="entry name" value="HTH_XRE"/>
    <property type="match status" value="1"/>
</dbReference>
<keyword evidence="3" id="KW-1185">Reference proteome</keyword>
<dbReference type="InterPro" id="IPR041413">
    <property type="entry name" value="MLTR_LBD"/>
</dbReference>
<dbReference type="Gene3D" id="3.30.450.180">
    <property type="match status" value="1"/>
</dbReference>
<feature type="domain" description="HTH cro/C1-type" evidence="1">
    <location>
        <begin position="14"/>
        <end position="68"/>
    </location>
</feature>
<organism evidence="2 3">
    <name type="scientific">Pendulispora brunnea</name>
    <dbReference type="NCBI Taxonomy" id="2905690"/>
    <lineage>
        <taxon>Bacteria</taxon>
        <taxon>Pseudomonadati</taxon>
        <taxon>Myxococcota</taxon>
        <taxon>Myxococcia</taxon>
        <taxon>Myxococcales</taxon>
        <taxon>Sorangiineae</taxon>
        <taxon>Pendulisporaceae</taxon>
        <taxon>Pendulispora</taxon>
    </lineage>
</organism>
<evidence type="ECO:0000313" key="2">
    <source>
        <dbReference type="EMBL" id="WXA92421.1"/>
    </source>
</evidence>
<dbReference type="Pfam" id="PF01381">
    <property type="entry name" value="HTH_3"/>
    <property type="match status" value="1"/>
</dbReference>
<dbReference type="PROSITE" id="PS50943">
    <property type="entry name" value="HTH_CROC1"/>
    <property type="match status" value="1"/>
</dbReference>
<protein>
    <submittedName>
        <fullName evidence="2">Helix-turn-helix transcriptional regulator</fullName>
    </submittedName>
</protein>
<dbReference type="SUPFAM" id="SSF47413">
    <property type="entry name" value="lambda repressor-like DNA-binding domains"/>
    <property type="match status" value="1"/>
</dbReference>
<name>A0ABZ2K7S5_9BACT</name>
<reference evidence="2 3" key="1">
    <citation type="submission" date="2021-12" db="EMBL/GenBank/DDBJ databases">
        <title>Discovery of the Pendulisporaceae a myxobacterial family with distinct sporulation behavior and unique specialized metabolism.</title>
        <authorList>
            <person name="Garcia R."/>
            <person name="Popoff A."/>
            <person name="Bader C.D."/>
            <person name="Loehr J."/>
            <person name="Walesch S."/>
            <person name="Walt C."/>
            <person name="Boldt J."/>
            <person name="Bunk B."/>
            <person name="Haeckl F.J.F.P.J."/>
            <person name="Gunesch A.P."/>
            <person name="Birkelbach J."/>
            <person name="Nuebel U."/>
            <person name="Pietschmann T."/>
            <person name="Bach T."/>
            <person name="Mueller R."/>
        </authorList>
    </citation>
    <scope>NUCLEOTIDE SEQUENCE [LARGE SCALE GENOMIC DNA]</scope>
    <source>
        <strain evidence="2 3">MSr12523</strain>
    </source>
</reference>